<gene>
    <name evidence="1" type="ORF">BC751_2401</name>
</gene>
<evidence type="ECO:0000313" key="1">
    <source>
        <dbReference type="EMBL" id="RZS96808.1"/>
    </source>
</evidence>
<organism evidence="1 2">
    <name type="scientific">Cecembia calidifontis</name>
    <dbReference type="NCBI Taxonomy" id="1187080"/>
    <lineage>
        <taxon>Bacteria</taxon>
        <taxon>Pseudomonadati</taxon>
        <taxon>Bacteroidota</taxon>
        <taxon>Cytophagia</taxon>
        <taxon>Cytophagales</taxon>
        <taxon>Cyclobacteriaceae</taxon>
        <taxon>Cecembia</taxon>
    </lineage>
</organism>
<reference evidence="1 2" key="1">
    <citation type="submission" date="2019-02" db="EMBL/GenBank/DDBJ databases">
        <title>Genomic Encyclopedia of Archaeal and Bacterial Type Strains, Phase II (KMG-II): from individual species to whole genera.</title>
        <authorList>
            <person name="Goeker M."/>
        </authorList>
    </citation>
    <scope>NUCLEOTIDE SEQUENCE [LARGE SCALE GENOMIC DNA]</scope>
    <source>
        <strain evidence="1 2">DSM 21411</strain>
    </source>
</reference>
<name>A0A4Q7PAY8_9BACT</name>
<protein>
    <submittedName>
        <fullName evidence="1">Uncharacterized protein</fullName>
    </submittedName>
</protein>
<comment type="caution">
    <text evidence="1">The sequence shown here is derived from an EMBL/GenBank/DDBJ whole genome shotgun (WGS) entry which is preliminary data.</text>
</comment>
<keyword evidence="2" id="KW-1185">Reference proteome</keyword>
<dbReference type="EMBL" id="SGXG01000001">
    <property type="protein sequence ID" value="RZS96808.1"/>
    <property type="molecule type" value="Genomic_DNA"/>
</dbReference>
<accession>A0A4Q7PAY8</accession>
<sequence length="49" mass="5438">MPKNKNIGNFHKVLEVQKTYPINISSALLGSGDNWVNLSPFPTSCTRGY</sequence>
<dbReference type="AlphaFoldDB" id="A0A4Q7PAY8"/>
<proteinExistence type="predicted"/>
<evidence type="ECO:0000313" key="2">
    <source>
        <dbReference type="Proteomes" id="UP000292209"/>
    </source>
</evidence>
<dbReference type="Proteomes" id="UP000292209">
    <property type="component" value="Unassembled WGS sequence"/>
</dbReference>